<feature type="domain" description="Primase C-terminal 1" evidence="1">
    <location>
        <begin position="12"/>
        <end position="69"/>
    </location>
</feature>
<evidence type="ECO:0000313" key="2">
    <source>
        <dbReference type="EMBL" id="CAM07315.1"/>
    </source>
</evidence>
<feature type="non-terminal residue" evidence="2">
    <location>
        <position position="1"/>
    </location>
</feature>
<dbReference type="RefSeq" id="WP_180372949.1">
    <property type="nucleotide sequence ID" value="NZ_MLLG01000159.1"/>
</dbReference>
<reference evidence="2" key="1">
    <citation type="journal article" date="2004" name="FEMS Microbiol. Lett.">
        <title>Identification of the ornithine decarboxylase gene in the putrescine-producer Oenococcus oeni BIFI-83.</title>
        <authorList>
            <person name="Marcobal A."/>
            <person name="de las Rivas B."/>
            <person name="Moreno-Arribas M.V."/>
            <person name="Munoz R."/>
        </authorList>
    </citation>
    <scope>NUCLEOTIDE SEQUENCE</scope>
    <source>
        <strain evidence="2">BIFI-83</strain>
    </source>
</reference>
<accession>A1IMI4</accession>
<evidence type="ECO:0000259" key="1">
    <source>
        <dbReference type="Pfam" id="PF08708"/>
    </source>
</evidence>
<protein>
    <recommendedName>
        <fullName evidence="1">Primase C-terminal 1 domain-containing protein</fullName>
    </recommendedName>
</protein>
<reference evidence="2" key="2">
    <citation type="journal article" date="2006" name="Appl. Environ. Microbiol.">
        <title>Evidence for horizontal gene transfer as origin of putrescine production in Oenococcus oeni RM83.</title>
        <authorList>
            <person name="Marcobal A."/>
            <person name="de las Rivas B."/>
            <person name="Moreno-Arribas M.V."/>
            <person name="Munoz R."/>
        </authorList>
    </citation>
    <scope>NUCLEOTIDE SEQUENCE</scope>
    <source>
        <strain evidence="2">BIFI-83</strain>
    </source>
</reference>
<name>A1IMI4_OENOE</name>
<proteinExistence type="predicted"/>
<dbReference type="AlphaFoldDB" id="A1IMI4"/>
<dbReference type="InterPro" id="IPR014820">
    <property type="entry name" value="PriCT_1"/>
</dbReference>
<sequence length="78" mass="8857">DITNNALTNLVNPPEANRHTYYSSLVGSLLFMKTKPSVIDTLLFWSNEHSNNPLAKDELERTIKSVSRTAERRQQING</sequence>
<dbReference type="Pfam" id="PF08708">
    <property type="entry name" value="PriCT_1"/>
    <property type="match status" value="1"/>
</dbReference>
<dbReference type="EMBL" id="AJ746165">
    <property type="protein sequence ID" value="CAM07315.1"/>
    <property type="molecule type" value="Genomic_DNA"/>
</dbReference>
<organism evidence="2">
    <name type="scientific">Oenococcus oeni</name>
    <name type="common">Leuconostoc oenos</name>
    <dbReference type="NCBI Taxonomy" id="1247"/>
    <lineage>
        <taxon>Bacteria</taxon>
        <taxon>Bacillati</taxon>
        <taxon>Bacillota</taxon>
        <taxon>Bacilli</taxon>
        <taxon>Lactobacillales</taxon>
        <taxon>Lactobacillaceae</taxon>
        <taxon>Oenococcus</taxon>
    </lineage>
</organism>